<sequence length="94" mass="9930">IHSEKRGPKAAAEKWQPPHPGPKSRAVAGKPRENHPPQRKAGEQARQPEPSPRAPETYGVSCLTQAGIQVLFPGATLAHCSLQLLSSSDPPAAA</sequence>
<proteinExistence type="predicted"/>
<dbReference type="GeneTree" id="ENSGT00940000167847"/>
<dbReference type="Ensembl" id="ENSANAT00000026739.1">
    <property type="protein sequence ID" value="ENSANAP00000008953.1"/>
    <property type="gene ID" value="ENSANAG00000022500.1"/>
</dbReference>
<reference evidence="2" key="1">
    <citation type="submission" date="2025-08" db="UniProtKB">
        <authorList>
            <consortium name="Ensembl"/>
        </authorList>
    </citation>
    <scope>IDENTIFICATION</scope>
</reference>
<reference evidence="2" key="2">
    <citation type="submission" date="2025-09" db="UniProtKB">
        <authorList>
            <consortium name="Ensembl"/>
        </authorList>
    </citation>
    <scope>IDENTIFICATION</scope>
</reference>
<dbReference type="STRING" id="37293.ENSANAP00000008953"/>
<evidence type="ECO:0000313" key="3">
    <source>
        <dbReference type="Proteomes" id="UP000233020"/>
    </source>
</evidence>
<accession>A0A2K5CJR6</accession>
<organism evidence="2 3">
    <name type="scientific">Aotus nancymaae</name>
    <name type="common">Ma's night monkey</name>
    <dbReference type="NCBI Taxonomy" id="37293"/>
    <lineage>
        <taxon>Eukaryota</taxon>
        <taxon>Metazoa</taxon>
        <taxon>Chordata</taxon>
        <taxon>Craniata</taxon>
        <taxon>Vertebrata</taxon>
        <taxon>Euteleostomi</taxon>
        <taxon>Mammalia</taxon>
        <taxon>Eutheria</taxon>
        <taxon>Euarchontoglires</taxon>
        <taxon>Primates</taxon>
        <taxon>Haplorrhini</taxon>
        <taxon>Platyrrhini</taxon>
        <taxon>Aotidae</taxon>
        <taxon>Aotus</taxon>
    </lineage>
</organism>
<name>A0A2K5CJR6_AOTNA</name>
<evidence type="ECO:0000256" key="1">
    <source>
        <dbReference type="SAM" id="MobiDB-lite"/>
    </source>
</evidence>
<feature type="region of interest" description="Disordered" evidence="1">
    <location>
        <begin position="1"/>
        <end position="58"/>
    </location>
</feature>
<dbReference type="AlphaFoldDB" id="A0A2K5CJR6"/>
<dbReference type="OMA" id="CQAGMHR"/>
<feature type="compositionally biased region" description="Basic and acidic residues" evidence="1">
    <location>
        <begin position="30"/>
        <end position="43"/>
    </location>
</feature>
<protein>
    <submittedName>
        <fullName evidence="2">Uncharacterized protein</fullName>
    </submittedName>
</protein>
<dbReference type="Proteomes" id="UP000233020">
    <property type="component" value="Unplaced"/>
</dbReference>
<keyword evidence="3" id="KW-1185">Reference proteome</keyword>
<evidence type="ECO:0000313" key="2">
    <source>
        <dbReference type="Ensembl" id="ENSANAP00000008953.1"/>
    </source>
</evidence>